<comment type="caution">
    <text evidence="1">The sequence shown here is derived from an EMBL/GenBank/DDBJ whole genome shotgun (WGS) entry which is preliminary data.</text>
</comment>
<reference evidence="1 2" key="1">
    <citation type="submission" date="2019-12" db="EMBL/GenBank/DDBJ databases">
        <title>Genome sequence of Streptomyces bambusae.</title>
        <authorList>
            <person name="Bansal K."/>
            <person name="Choksket S."/>
            <person name="Korpole S."/>
            <person name="Patil P.B."/>
        </authorList>
    </citation>
    <scope>NUCLEOTIDE SEQUENCE [LARGE SCALE GENOMIC DNA]</scope>
    <source>
        <strain evidence="1 2">SK60</strain>
    </source>
</reference>
<organism evidence="1 2">
    <name type="scientific">Streptomyces bambusae</name>
    <dbReference type="NCBI Taxonomy" id="1550616"/>
    <lineage>
        <taxon>Bacteria</taxon>
        <taxon>Bacillati</taxon>
        <taxon>Actinomycetota</taxon>
        <taxon>Actinomycetes</taxon>
        <taxon>Kitasatosporales</taxon>
        <taxon>Streptomycetaceae</taxon>
        <taxon>Streptomyces</taxon>
    </lineage>
</organism>
<evidence type="ECO:0000313" key="2">
    <source>
        <dbReference type="Proteomes" id="UP000812013"/>
    </source>
</evidence>
<accession>A0ABS6ZCS1</accession>
<dbReference type="RefSeq" id="WP_219669936.1">
    <property type="nucleotide sequence ID" value="NZ_WTFF01000212.1"/>
</dbReference>
<dbReference type="Proteomes" id="UP000812013">
    <property type="component" value="Unassembled WGS sequence"/>
</dbReference>
<sequence>MSQEIPGARRRLAEETERLRGYLKELAARLTPGQVPEFPLEYAPFVDHGTVPATFHQSLSGVVRPQGVSAVEAVARAAELFAADGWRTAGPAPGDRNTVLESVVTGTLDGMEIRVSAARGTGVLAYRGRTKPVALYPERPHVRPEPVRTAETVSAGDLCYECDGLGWCPCCEGRGWVMGGSAGWGGGGRRDPDRLGRCPLCGTRRVCPVCNGSGQLFPYR</sequence>
<dbReference type="EMBL" id="WTFF01000212">
    <property type="protein sequence ID" value="MBW5485028.1"/>
    <property type="molecule type" value="Genomic_DNA"/>
</dbReference>
<name>A0ABS6ZCS1_9ACTN</name>
<keyword evidence="2" id="KW-1185">Reference proteome</keyword>
<proteinExistence type="predicted"/>
<protein>
    <submittedName>
        <fullName evidence="1">Uncharacterized protein</fullName>
    </submittedName>
</protein>
<gene>
    <name evidence="1" type="ORF">GPJ59_24885</name>
</gene>
<evidence type="ECO:0000313" key="1">
    <source>
        <dbReference type="EMBL" id="MBW5485028.1"/>
    </source>
</evidence>